<dbReference type="RefSeq" id="WP_091183616.1">
    <property type="nucleotide sequence ID" value="NZ_FOFA01000008.1"/>
</dbReference>
<sequence length="95" mass="10152">MSTTTGRTDLDLGVDQPRRLSTETKNATKTTEFFVFVAMVVAVILTANFYDGDAGSTGGDPFGATTAMRYVVYLTIAYLVARGLAKSGSHENYSA</sequence>
<feature type="transmembrane region" description="Helical" evidence="1">
    <location>
        <begin position="62"/>
        <end position="81"/>
    </location>
</feature>
<evidence type="ECO:0000313" key="2">
    <source>
        <dbReference type="EMBL" id="SER02576.1"/>
    </source>
</evidence>
<keyword evidence="3" id="KW-1185">Reference proteome</keyword>
<name>A0A1H9KTS5_9ACTN</name>
<dbReference type="EMBL" id="FOFA01000008">
    <property type="protein sequence ID" value="SER02576.1"/>
    <property type="molecule type" value="Genomic_DNA"/>
</dbReference>
<proteinExistence type="predicted"/>
<organism evidence="2 3">
    <name type="scientific">Microlunatus flavus</name>
    <dbReference type="NCBI Taxonomy" id="1036181"/>
    <lineage>
        <taxon>Bacteria</taxon>
        <taxon>Bacillati</taxon>
        <taxon>Actinomycetota</taxon>
        <taxon>Actinomycetes</taxon>
        <taxon>Propionibacteriales</taxon>
        <taxon>Propionibacteriaceae</taxon>
        <taxon>Microlunatus</taxon>
    </lineage>
</organism>
<keyword evidence="1" id="KW-1133">Transmembrane helix</keyword>
<protein>
    <submittedName>
        <fullName evidence="2">Uncharacterized protein</fullName>
    </submittedName>
</protein>
<feature type="transmembrane region" description="Helical" evidence="1">
    <location>
        <begin position="33"/>
        <end position="50"/>
    </location>
</feature>
<accession>A0A1H9KTS5</accession>
<dbReference type="OrthoDB" id="3698132at2"/>
<reference evidence="3" key="1">
    <citation type="submission" date="2016-10" db="EMBL/GenBank/DDBJ databases">
        <authorList>
            <person name="Varghese N."/>
            <person name="Submissions S."/>
        </authorList>
    </citation>
    <scope>NUCLEOTIDE SEQUENCE [LARGE SCALE GENOMIC DNA]</scope>
    <source>
        <strain evidence="3">CGMCC 4.6856</strain>
    </source>
</reference>
<evidence type="ECO:0000256" key="1">
    <source>
        <dbReference type="SAM" id="Phobius"/>
    </source>
</evidence>
<evidence type="ECO:0000313" key="3">
    <source>
        <dbReference type="Proteomes" id="UP000198504"/>
    </source>
</evidence>
<keyword evidence="1" id="KW-0472">Membrane</keyword>
<dbReference type="Proteomes" id="UP000198504">
    <property type="component" value="Unassembled WGS sequence"/>
</dbReference>
<keyword evidence="1" id="KW-0812">Transmembrane</keyword>
<gene>
    <name evidence="2" type="ORF">SAMN05421756_10814</name>
</gene>
<dbReference type="AlphaFoldDB" id="A0A1H9KTS5"/>